<evidence type="ECO:0000256" key="2">
    <source>
        <dbReference type="ARBA" id="ARBA00022737"/>
    </source>
</evidence>
<keyword evidence="4" id="KW-0560">Oxidoreductase</keyword>
<dbReference type="InterPro" id="IPR058923">
    <property type="entry name" value="RCC1-like_dom"/>
</dbReference>
<feature type="repeat" description="RCC1" evidence="5">
    <location>
        <begin position="161"/>
        <end position="215"/>
    </location>
</feature>
<evidence type="ECO:0000259" key="6">
    <source>
        <dbReference type="Pfam" id="PF02558"/>
    </source>
</evidence>
<feature type="repeat" description="RCC1" evidence="5">
    <location>
        <begin position="257"/>
        <end position="296"/>
    </location>
</feature>
<dbReference type="EMBL" id="DF836299">
    <property type="protein sequence ID" value="GAN01692.1"/>
    <property type="molecule type" value="Genomic_DNA"/>
</dbReference>
<feature type="repeat" description="RCC1" evidence="5">
    <location>
        <begin position="113"/>
        <end position="160"/>
    </location>
</feature>
<dbReference type="Gene3D" id="3.40.50.720">
    <property type="entry name" value="NAD(P)-binding Rossmann-like Domain"/>
    <property type="match status" value="1"/>
</dbReference>
<dbReference type="PRINTS" id="PR00633">
    <property type="entry name" value="RCCNDNSATION"/>
</dbReference>
<evidence type="ECO:0000256" key="1">
    <source>
        <dbReference type="ARBA" id="ARBA00007870"/>
    </source>
</evidence>
<accession>A0A0C9MF57</accession>
<dbReference type="Pfam" id="PF25390">
    <property type="entry name" value="WD40_RLD"/>
    <property type="match status" value="1"/>
</dbReference>
<evidence type="ECO:0000313" key="9">
    <source>
        <dbReference type="EMBL" id="GAN01692.1"/>
    </source>
</evidence>
<feature type="repeat" description="RCC1" evidence="5">
    <location>
        <begin position="2"/>
        <end position="54"/>
    </location>
</feature>
<gene>
    <name evidence="9" type="ORF">MAM1_0010d01126</name>
</gene>
<proteinExistence type="inferred from homology"/>
<keyword evidence="3" id="KW-0521">NADP</keyword>
<dbReference type="SUPFAM" id="SSF51735">
    <property type="entry name" value="NAD(P)-binding Rossmann-fold domains"/>
    <property type="match status" value="1"/>
</dbReference>
<dbReference type="Gene3D" id="2.130.10.30">
    <property type="entry name" value="Regulator of chromosome condensation 1/beta-lactamase-inhibitor protein II"/>
    <property type="match status" value="3"/>
</dbReference>
<feature type="domain" description="RCC1-like" evidence="8">
    <location>
        <begin position="4"/>
        <end position="325"/>
    </location>
</feature>
<dbReference type="InterPro" id="IPR013752">
    <property type="entry name" value="KPA_reductase"/>
</dbReference>
<sequence length="732" mass="80353">MTTLYAFGSNGNGQLGIGHVEDTNTPTKCLGLPIDDPIIKISGGGNHSAVLTKQGHIYMAGLSQYGEEDMKRRSQKTDQENREYLRYQRRFKSMEWKDVACGWAFTVALSSSGKLYGIGTSRWNELARSSTEDMVELDTGLTDIVSVACGWRHTVALDADGHVHGWGWGRHGQLGPSETPPKDKKDIRAVQKITMPQPIVQIACGHLHTLLRGQDGTVYAFGSDKYSQLGSTIEMSHHSASWIDAGWHHSAILDAQGSLHMFGRNDHGQLGCQTSLSHAFTQIACGSEHTLAITKDTYQVLAWGWNEHGNCTSDKDFTKEPIAAEMRFYTTLLSFNRGIYGSIQPLGKLEKSASSCFHSGTVKSITHSVSSTLNNKPPVSPSALGYSSSSCSSASSYRNYTSHRFYSMTTQPRLLTVGVGAVGAIYSWRLSKSCNVTAVCRSNYEAVKKDGFDMDSAKFGKDVFRPDQVARTVSECVTSEPFDYILVTLKALPECYNVADIIAPAVTKDTTIVLIQNGLGVEEPITERFPDNPIVSIVAYIGTSQTEPGKIKMVGKESLVVGKYLGAKRDSEKQRAAFIELLKKGDCDVQVVEDVETVRWQKLFWNAAFSPVCAMTGMNTTELLANEEAMNVVKKVMGEVIDAAIANGYQFNHDEQMNAMISRTEATATNYKPSMQLDKERNSPMEIEVILGTPLKRAKAKGLSVPNLELIHSLCSATNALIMQQQSRKSQL</sequence>
<evidence type="ECO:0000313" key="10">
    <source>
        <dbReference type="Proteomes" id="UP000053815"/>
    </source>
</evidence>
<dbReference type="STRING" id="91626.A0A0C9MF57"/>
<dbReference type="InterPro" id="IPR013328">
    <property type="entry name" value="6PGD_dom2"/>
</dbReference>
<dbReference type="AlphaFoldDB" id="A0A0C9MF57"/>
<comment type="similarity">
    <text evidence="1">Belongs to the ketopantoate reductase family.</text>
</comment>
<dbReference type="InterPro" id="IPR013332">
    <property type="entry name" value="KPR_N"/>
</dbReference>
<dbReference type="Proteomes" id="UP000053815">
    <property type="component" value="Unassembled WGS sequence"/>
</dbReference>
<evidence type="ECO:0000259" key="7">
    <source>
        <dbReference type="Pfam" id="PF08546"/>
    </source>
</evidence>
<feature type="domain" description="Ketopantoate reductase N-terminal" evidence="6">
    <location>
        <begin position="416"/>
        <end position="564"/>
    </location>
</feature>
<dbReference type="GO" id="GO:0005737">
    <property type="term" value="C:cytoplasm"/>
    <property type="evidence" value="ECO:0007669"/>
    <property type="project" value="TreeGrafter"/>
</dbReference>
<dbReference type="SUPFAM" id="SSF48179">
    <property type="entry name" value="6-phosphogluconate dehydrogenase C-terminal domain-like"/>
    <property type="match status" value="1"/>
</dbReference>
<dbReference type="InterPro" id="IPR000408">
    <property type="entry name" value="Reg_chr_condens"/>
</dbReference>
<evidence type="ECO:0000256" key="3">
    <source>
        <dbReference type="ARBA" id="ARBA00022857"/>
    </source>
</evidence>
<dbReference type="InterPro" id="IPR051402">
    <property type="entry name" value="KPR-Related"/>
</dbReference>
<dbReference type="FunFam" id="1.10.1040.10:FF:000017">
    <property type="entry name" value="2-dehydropantoate 2-reductase"/>
    <property type="match status" value="1"/>
</dbReference>
<organism evidence="9">
    <name type="scientific">Mucor ambiguus</name>
    <dbReference type="NCBI Taxonomy" id="91626"/>
    <lineage>
        <taxon>Eukaryota</taxon>
        <taxon>Fungi</taxon>
        <taxon>Fungi incertae sedis</taxon>
        <taxon>Mucoromycota</taxon>
        <taxon>Mucoromycotina</taxon>
        <taxon>Mucoromycetes</taxon>
        <taxon>Mucorales</taxon>
        <taxon>Mucorineae</taxon>
        <taxon>Mucoraceae</taxon>
        <taxon>Mucor</taxon>
    </lineage>
</organism>
<dbReference type="InterPro" id="IPR003710">
    <property type="entry name" value="ApbA"/>
</dbReference>
<evidence type="ECO:0000259" key="8">
    <source>
        <dbReference type="Pfam" id="PF25390"/>
    </source>
</evidence>
<name>A0A0C9MF57_9FUNG</name>
<dbReference type="PROSITE" id="PS00626">
    <property type="entry name" value="RCC1_2"/>
    <property type="match status" value="3"/>
</dbReference>
<evidence type="ECO:0000256" key="5">
    <source>
        <dbReference type="PROSITE-ProRule" id="PRU00235"/>
    </source>
</evidence>
<dbReference type="Pfam" id="PF08546">
    <property type="entry name" value="ApbA_C"/>
    <property type="match status" value="1"/>
</dbReference>
<dbReference type="PANTHER" id="PTHR21708:SF30">
    <property type="entry name" value="2-DEHYDROPANTOATE 2-REDUCTASE-RELATED"/>
    <property type="match status" value="1"/>
</dbReference>
<keyword evidence="2" id="KW-0677">Repeat</keyword>
<dbReference type="PROSITE" id="PS50012">
    <property type="entry name" value="RCC1_3"/>
    <property type="match status" value="4"/>
</dbReference>
<dbReference type="PANTHER" id="PTHR21708">
    <property type="entry name" value="PROBABLE 2-DEHYDROPANTOATE 2-REDUCTASE"/>
    <property type="match status" value="1"/>
</dbReference>
<dbReference type="GO" id="GO:0008677">
    <property type="term" value="F:2-dehydropantoate 2-reductase activity"/>
    <property type="evidence" value="ECO:0007669"/>
    <property type="project" value="InterPro"/>
</dbReference>
<dbReference type="OrthoDB" id="3609at2759"/>
<dbReference type="Gene3D" id="1.10.1040.10">
    <property type="entry name" value="N-(1-d-carboxylethyl)-l-norvaline Dehydrogenase, domain 2"/>
    <property type="match status" value="1"/>
</dbReference>
<dbReference type="InterPro" id="IPR008927">
    <property type="entry name" value="6-PGluconate_DH-like_C_sf"/>
</dbReference>
<dbReference type="Pfam" id="PF02558">
    <property type="entry name" value="ApbA"/>
    <property type="match status" value="1"/>
</dbReference>
<keyword evidence="10" id="KW-1185">Reference proteome</keyword>
<dbReference type="SUPFAM" id="SSF50985">
    <property type="entry name" value="RCC1/BLIP-II"/>
    <property type="match status" value="1"/>
</dbReference>
<feature type="domain" description="Ketopantoate reductase C-terminal" evidence="7">
    <location>
        <begin position="594"/>
        <end position="716"/>
    </location>
</feature>
<protein>
    <submittedName>
        <fullName evidence="9">2-dehydropantoate 2-reductase</fullName>
    </submittedName>
</protein>
<dbReference type="NCBIfam" id="TIGR00745">
    <property type="entry name" value="apbA_panE"/>
    <property type="match status" value="1"/>
</dbReference>
<dbReference type="GO" id="GO:0015940">
    <property type="term" value="P:pantothenate biosynthetic process"/>
    <property type="evidence" value="ECO:0007669"/>
    <property type="project" value="InterPro"/>
</dbReference>
<evidence type="ECO:0000256" key="4">
    <source>
        <dbReference type="ARBA" id="ARBA00023002"/>
    </source>
</evidence>
<dbReference type="InterPro" id="IPR036291">
    <property type="entry name" value="NAD(P)-bd_dom_sf"/>
</dbReference>
<dbReference type="InterPro" id="IPR009091">
    <property type="entry name" value="RCC1/BLIP-II"/>
</dbReference>
<reference evidence="9" key="1">
    <citation type="submission" date="2014-09" db="EMBL/GenBank/DDBJ databases">
        <title>Draft genome sequence of an oleaginous Mucoromycotina fungus Mucor ambiguus NBRC6742.</title>
        <authorList>
            <person name="Takeda I."/>
            <person name="Yamane N."/>
            <person name="Morita T."/>
            <person name="Tamano K."/>
            <person name="Machida M."/>
            <person name="Baker S."/>
            <person name="Koike H."/>
        </authorList>
    </citation>
    <scope>NUCLEOTIDE SEQUENCE</scope>
    <source>
        <strain evidence="9">NBRC 6742</strain>
    </source>
</reference>